<comment type="caution">
    <text evidence="1">The sequence shown here is derived from an EMBL/GenBank/DDBJ whole genome shotgun (WGS) entry which is preliminary data.</text>
</comment>
<dbReference type="EMBL" id="BBML01000003">
    <property type="protein sequence ID" value="GAK96857.1"/>
    <property type="molecule type" value="Genomic_DNA"/>
</dbReference>
<sequence length="176" mass="19807">MKRISLALIAVATLMTACKEEKKPEKMQEMETTIEKKAASMECNYTIDPAITVDFYYEDENVILASKENAPIVKADFTWEPSGTNDETVTLVSGTFHTIANDIGYVTDAQIINEDDKYKMVIVFEKGAPDNKTIEFNQSFSGDFIMDTSLDIDYCEGTEEVSKPILIGNMMKRKIK</sequence>
<protein>
    <submittedName>
        <fullName evidence="1">Uncharacterized protein</fullName>
    </submittedName>
</protein>
<gene>
    <name evidence="1" type="ORF">JCM19294_1166</name>
</gene>
<dbReference type="RefSeq" id="WP_042278383.1">
    <property type="nucleotide sequence ID" value="NZ_BBML01000003.1"/>
</dbReference>
<reference evidence="1" key="1">
    <citation type="journal article" date="2014" name="Genome Announc.">
        <title>Draft Genome Sequences of Marine Flavobacterium Nonlabens Strains NR17, NR24, NR27, NR32, NR33, and Ara13.</title>
        <authorList>
            <person name="Nakanishi M."/>
            <person name="Meirelles P."/>
            <person name="Suzuki R."/>
            <person name="Takatani N."/>
            <person name="Mino S."/>
            <person name="Suda W."/>
            <person name="Oshima K."/>
            <person name="Hattori M."/>
            <person name="Ohkuma M."/>
            <person name="Hosokawa M."/>
            <person name="Miyashita K."/>
            <person name="Thompson F.L."/>
            <person name="Niwa A."/>
            <person name="Sawabe T."/>
            <person name="Sawabe T."/>
        </authorList>
    </citation>
    <scope>NUCLEOTIDE SEQUENCE [LARGE SCALE GENOMIC DNA]</scope>
    <source>
        <strain evidence="1">JCM 19294</strain>
    </source>
</reference>
<dbReference type="AlphaFoldDB" id="A0A090Q3T5"/>
<organism evidence="1 2">
    <name type="scientific">Nonlabens tegetincola</name>
    <dbReference type="NCBI Taxonomy" id="323273"/>
    <lineage>
        <taxon>Bacteria</taxon>
        <taxon>Pseudomonadati</taxon>
        <taxon>Bacteroidota</taxon>
        <taxon>Flavobacteriia</taxon>
        <taxon>Flavobacteriales</taxon>
        <taxon>Flavobacteriaceae</taxon>
        <taxon>Nonlabens</taxon>
    </lineage>
</organism>
<evidence type="ECO:0000313" key="1">
    <source>
        <dbReference type="EMBL" id="GAK96857.1"/>
    </source>
</evidence>
<dbReference type="STRING" id="319236.BST91_03320"/>
<keyword evidence="2" id="KW-1185">Reference proteome</keyword>
<dbReference type="Proteomes" id="UP000029221">
    <property type="component" value="Unassembled WGS sequence"/>
</dbReference>
<accession>A0A090Q3T5</accession>
<proteinExistence type="predicted"/>
<name>A0A090Q3T5_9FLAO</name>
<evidence type="ECO:0000313" key="2">
    <source>
        <dbReference type="Proteomes" id="UP000029221"/>
    </source>
</evidence>
<dbReference type="PROSITE" id="PS51257">
    <property type="entry name" value="PROKAR_LIPOPROTEIN"/>
    <property type="match status" value="1"/>
</dbReference>